<comment type="caution">
    <text evidence="3">The sequence shown here is derived from an EMBL/GenBank/DDBJ whole genome shotgun (WGS) entry which is preliminary data.</text>
</comment>
<reference evidence="3" key="1">
    <citation type="submission" date="2020-04" db="EMBL/GenBank/DDBJ databases">
        <authorList>
            <person name="Zhang T."/>
        </authorList>
    </citation>
    <scope>NUCLEOTIDE SEQUENCE</scope>
    <source>
        <strain evidence="3">HKST-UBA11</strain>
    </source>
</reference>
<sequence length="268" mass="30156">MAFDINKIRDDSPESIRRKHGIDTRKKSLDDQFKVYGLPILAILIFFGLLFFVTIPSIGNTFDLVDERDLTNQNLEQKQAELKDLEQLSNSQGLNDQILDTLNTIIPTSKTEVITFEKKVADLAVANLINVDDAIVRERVLVDSQTANAPEGTANTPKSLRLVQIPISFELTGPLLNFRNMLSQIYEGNDFIVISKMKLDIGESDVTTIELVLSKYQFLDFESSQQERQLLDSISYSEVPDQNVIDFIERKTGVAFGQNEGTVPNQTP</sequence>
<accession>A0A955RKA7</accession>
<organism evidence="3 4">
    <name type="scientific">Candidatus Dojkabacteria bacterium</name>
    <dbReference type="NCBI Taxonomy" id="2099670"/>
    <lineage>
        <taxon>Bacteria</taxon>
        <taxon>Candidatus Dojkabacteria</taxon>
    </lineage>
</organism>
<proteinExistence type="predicted"/>
<keyword evidence="1" id="KW-0175">Coiled coil</keyword>
<gene>
    <name evidence="3" type="ORF">KC717_00885</name>
</gene>
<feature type="coiled-coil region" evidence="1">
    <location>
        <begin position="68"/>
        <end position="95"/>
    </location>
</feature>
<evidence type="ECO:0000256" key="2">
    <source>
        <dbReference type="SAM" id="Phobius"/>
    </source>
</evidence>
<name>A0A955RKA7_9BACT</name>
<evidence type="ECO:0000313" key="3">
    <source>
        <dbReference type="EMBL" id="MCA9385183.1"/>
    </source>
</evidence>
<evidence type="ECO:0000313" key="4">
    <source>
        <dbReference type="Proteomes" id="UP000754563"/>
    </source>
</evidence>
<protein>
    <submittedName>
        <fullName evidence="3">Uncharacterized protein</fullName>
    </submittedName>
</protein>
<keyword evidence="2" id="KW-0472">Membrane</keyword>
<keyword evidence="2" id="KW-1133">Transmembrane helix</keyword>
<keyword evidence="2" id="KW-0812">Transmembrane</keyword>
<dbReference type="EMBL" id="JAGQLH010000006">
    <property type="protein sequence ID" value="MCA9385183.1"/>
    <property type="molecule type" value="Genomic_DNA"/>
</dbReference>
<reference evidence="3" key="2">
    <citation type="journal article" date="2021" name="Microbiome">
        <title>Successional dynamics and alternative stable states in a saline activated sludge microbial community over 9 years.</title>
        <authorList>
            <person name="Wang Y."/>
            <person name="Ye J."/>
            <person name="Ju F."/>
            <person name="Liu L."/>
            <person name="Boyd J.A."/>
            <person name="Deng Y."/>
            <person name="Parks D.H."/>
            <person name="Jiang X."/>
            <person name="Yin X."/>
            <person name="Woodcroft B.J."/>
            <person name="Tyson G.W."/>
            <person name="Hugenholtz P."/>
            <person name="Polz M.F."/>
            <person name="Zhang T."/>
        </authorList>
    </citation>
    <scope>NUCLEOTIDE SEQUENCE</scope>
    <source>
        <strain evidence="3">HKST-UBA11</strain>
    </source>
</reference>
<feature type="transmembrane region" description="Helical" evidence="2">
    <location>
        <begin position="35"/>
        <end position="55"/>
    </location>
</feature>
<dbReference type="AlphaFoldDB" id="A0A955RKA7"/>
<dbReference type="Proteomes" id="UP000754563">
    <property type="component" value="Unassembled WGS sequence"/>
</dbReference>
<evidence type="ECO:0000256" key="1">
    <source>
        <dbReference type="SAM" id="Coils"/>
    </source>
</evidence>